<feature type="binding site" evidence="8">
    <location>
        <begin position="237"/>
        <end position="238"/>
    </location>
    <ligand>
        <name>L-glutamate</name>
        <dbReference type="ChEBI" id="CHEBI:29985"/>
    </ligand>
</feature>
<dbReference type="AlphaFoldDB" id="A0A2J6WFH9"/>
<comment type="catalytic activity">
    <reaction evidence="13">
        <text>L-glutamate + NH4(+) + ATP = L-glutamine + ADP + phosphate + H(+)</text>
        <dbReference type="Rhea" id="RHEA:16169"/>
        <dbReference type="ChEBI" id="CHEBI:15378"/>
        <dbReference type="ChEBI" id="CHEBI:28938"/>
        <dbReference type="ChEBI" id="CHEBI:29985"/>
        <dbReference type="ChEBI" id="CHEBI:30616"/>
        <dbReference type="ChEBI" id="CHEBI:43474"/>
        <dbReference type="ChEBI" id="CHEBI:58359"/>
        <dbReference type="ChEBI" id="CHEBI:456216"/>
        <dbReference type="EC" id="6.3.1.2"/>
    </reaction>
</comment>
<gene>
    <name evidence="16" type="primary">glnA</name>
    <name evidence="16" type="ORF">C0189_01045</name>
</gene>
<reference evidence="16 17" key="1">
    <citation type="submission" date="2018-01" db="EMBL/GenBank/DDBJ databases">
        <title>Metagenomic assembled genomes from two thermal pools in the Uzon Caldera, Kamchatka, Russia.</title>
        <authorList>
            <person name="Wilkins L."/>
            <person name="Ettinger C."/>
        </authorList>
    </citation>
    <scope>NUCLEOTIDE SEQUENCE [LARGE SCALE GENOMIC DNA]</scope>
    <source>
        <strain evidence="16">ZAV-07</strain>
    </source>
</reference>
<dbReference type="Gene3D" id="3.10.20.70">
    <property type="entry name" value="Glutamine synthetase, N-terminal domain"/>
    <property type="match status" value="1"/>
</dbReference>
<evidence type="ECO:0000313" key="16">
    <source>
        <dbReference type="EMBL" id="PMP68483.1"/>
    </source>
</evidence>
<dbReference type="PROSITE" id="PS51987">
    <property type="entry name" value="GS_CATALYTIC"/>
    <property type="match status" value="1"/>
</dbReference>
<keyword evidence="10" id="KW-0479">Metal-binding</keyword>
<keyword evidence="7 9" id="KW-0067">ATP-binding</keyword>
<dbReference type="GO" id="GO:0046872">
    <property type="term" value="F:metal ion binding"/>
    <property type="evidence" value="ECO:0007669"/>
    <property type="project" value="UniProtKB-KW"/>
</dbReference>
<dbReference type="Gene3D" id="3.30.590.10">
    <property type="entry name" value="Glutamine synthetase/guanido kinase, catalytic domain"/>
    <property type="match status" value="1"/>
</dbReference>
<comment type="cofactor">
    <cofactor evidence="10">
        <name>Mg(2+)</name>
        <dbReference type="ChEBI" id="CHEBI:18420"/>
    </cofactor>
    <text evidence="10">Binds 2 Mg(2+) ions per subunit.</text>
</comment>
<feature type="domain" description="GS catalytic" evidence="15">
    <location>
        <begin position="107"/>
        <end position="441"/>
    </location>
</feature>
<dbReference type="InterPro" id="IPR036651">
    <property type="entry name" value="Gln_synt_N_sf"/>
</dbReference>
<evidence type="ECO:0000256" key="3">
    <source>
        <dbReference type="ARBA" id="ARBA00021364"/>
    </source>
</evidence>
<evidence type="ECO:0000256" key="1">
    <source>
        <dbReference type="ARBA" id="ARBA00004496"/>
    </source>
</evidence>
<keyword evidence="5 13" id="KW-0436">Ligase</keyword>
<dbReference type="GO" id="GO:0006542">
    <property type="term" value="P:glutamine biosynthetic process"/>
    <property type="evidence" value="ECO:0007669"/>
    <property type="project" value="InterPro"/>
</dbReference>
<feature type="binding site" evidence="10">
    <location>
        <position position="242"/>
    </location>
    <ligand>
        <name>Mg(2+)</name>
        <dbReference type="ChEBI" id="CHEBI:18420"/>
        <label>1</label>
    </ligand>
</feature>
<evidence type="ECO:0000256" key="12">
    <source>
        <dbReference type="RuleBase" id="RU000384"/>
    </source>
</evidence>
<evidence type="ECO:0000256" key="10">
    <source>
        <dbReference type="PIRSR" id="PIRSR604809-3"/>
    </source>
</evidence>
<evidence type="ECO:0000256" key="5">
    <source>
        <dbReference type="ARBA" id="ARBA00022598"/>
    </source>
</evidence>
<feature type="binding site" evidence="10">
    <location>
        <position position="193"/>
    </location>
    <ligand>
        <name>Mg(2+)</name>
        <dbReference type="ChEBI" id="CHEBI:18420"/>
        <label>1</label>
    </ligand>
</feature>
<dbReference type="SMART" id="SM01230">
    <property type="entry name" value="Gln-synt_C"/>
    <property type="match status" value="1"/>
</dbReference>
<evidence type="ECO:0000256" key="8">
    <source>
        <dbReference type="PIRSR" id="PIRSR604809-1"/>
    </source>
</evidence>
<proteinExistence type="inferred from homology"/>
<dbReference type="GO" id="GO:0016020">
    <property type="term" value="C:membrane"/>
    <property type="evidence" value="ECO:0007669"/>
    <property type="project" value="TreeGrafter"/>
</dbReference>
<feature type="binding site" evidence="8">
    <location>
        <position position="296"/>
    </location>
    <ligand>
        <name>L-glutamate</name>
        <dbReference type="ChEBI" id="CHEBI:29985"/>
    </ligand>
</feature>
<evidence type="ECO:0000256" key="11">
    <source>
        <dbReference type="PROSITE-ProRule" id="PRU01330"/>
    </source>
</evidence>
<evidence type="ECO:0000259" key="15">
    <source>
        <dbReference type="PROSITE" id="PS51987"/>
    </source>
</evidence>
<keyword evidence="6 9" id="KW-0547">Nucleotide-binding</keyword>
<dbReference type="GO" id="GO:0005524">
    <property type="term" value="F:ATP binding"/>
    <property type="evidence" value="ECO:0007669"/>
    <property type="project" value="UniProtKB-KW"/>
</dbReference>
<comment type="subcellular location">
    <subcellularLocation>
        <location evidence="1">Cytoplasm</location>
    </subcellularLocation>
</comment>
<feature type="binding site" evidence="8">
    <location>
        <position position="333"/>
    </location>
    <ligand>
        <name>L-glutamate</name>
        <dbReference type="ChEBI" id="CHEBI:29985"/>
    </ligand>
</feature>
<dbReference type="InterPro" id="IPR004809">
    <property type="entry name" value="Gln_synth_I"/>
</dbReference>
<feature type="domain" description="GS beta-grasp" evidence="14">
    <location>
        <begin position="14"/>
        <end position="101"/>
    </location>
</feature>
<dbReference type="InterPro" id="IPR008147">
    <property type="entry name" value="Gln_synt_N"/>
</dbReference>
<feature type="binding site" evidence="10">
    <location>
        <position position="132"/>
    </location>
    <ligand>
        <name>Mg(2+)</name>
        <dbReference type="ChEBI" id="CHEBI:18420"/>
        <label>1</label>
    </ligand>
</feature>
<evidence type="ECO:0000313" key="17">
    <source>
        <dbReference type="Proteomes" id="UP000237040"/>
    </source>
</evidence>
<dbReference type="PROSITE" id="PS51986">
    <property type="entry name" value="GS_BETA_GRASP"/>
    <property type="match status" value="1"/>
</dbReference>
<dbReference type="PROSITE" id="PS00181">
    <property type="entry name" value="GLNA_ATP"/>
    <property type="match status" value="1"/>
</dbReference>
<dbReference type="PROSITE" id="PS00180">
    <property type="entry name" value="GLNA_1"/>
    <property type="match status" value="1"/>
</dbReference>
<feature type="binding site" evidence="10">
    <location>
        <position position="130"/>
    </location>
    <ligand>
        <name>Mg(2+)</name>
        <dbReference type="ChEBI" id="CHEBI:18420"/>
        <label>1</label>
    </ligand>
</feature>
<dbReference type="NCBIfam" id="TIGR00653">
    <property type="entry name" value="GlnA"/>
    <property type="match status" value="1"/>
</dbReference>
<feature type="binding site" evidence="8">
    <location>
        <position position="302"/>
    </location>
    <ligand>
        <name>L-glutamate</name>
        <dbReference type="ChEBI" id="CHEBI:29985"/>
    </ligand>
</feature>
<dbReference type="InterPro" id="IPR008146">
    <property type="entry name" value="Gln_synth_cat_dom"/>
</dbReference>
<accession>A0A2J6WFH9</accession>
<dbReference type="PANTHER" id="PTHR43407:SF1">
    <property type="entry name" value="LENGSIN"/>
    <property type="match status" value="1"/>
</dbReference>
<evidence type="ECO:0000256" key="2">
    <source>
        <dbReference type="ARBA" id="ARBA00009897"/>
    </source>
</evidence>
<sequence>MTSIKEVFREVHEKKIDLIWLQFTDMLGFPKLVEISSKMLPHAIENGIAFDGSSIEGFARIEESDMLLKLNPETFSILPWTLHNDIKIAKIVCDVYINENTPFEGDPRYRLKKVLQESEQKGYIMQNGVEEEFFLFKLKDGSPSTELVSMGSYFEMLPEDVGEKTRALIAKNLEEMGFEIETSHHEVSPSQHEIDFKYSDPITTADRIITFKIVAKTIALINGLYATFMPKPIFGVNGSGAHTNISLIDKNGKNLFFDESKEFELSQVARYFIGGIFKHIDAITAIANPTVNSYKRIVPGFEAPVYVSWAVKNRSTLIRVPQADERTKRIEFRSPDPTANPYLLFAVILKAGLDGIENSIEPGEPANEINIFEENSRNPYKFKTLPSTLKEAIEALKKDEVVRSALGDKIFEKYIEAKEREWDDYRTSVTDWEIKNILPQY</sequence>
<dbReference type="InterPro" id="IPR014746">
    <property type="entry name" value="Gln_synth/guanido_kin_cat_dom"/>
</dbReference>
<evidence type="ECO:0000256" key="4">
    <source>
        <dbReference type="ARBA" id="ARBA00022490"/>
    </source>
</evidence>
<feature type="binding site" evidence="9">
    <location>
        <begin position="196"/>
        <end position="198"/>
    </location>
    <ligand>
        <name>ATP</name>
        <dbReference type="ChEBI" id="CHEBI:30616"/>
    </ligand>
</feature>
<dbReference type="GO" id="GO:0005737">
    <property type="term" value="C:cytoplasm"/>
    <property type="evidence" value="ECO:0007669"/>
    <property type="project" value="UniProtKB-SubCell"/>
</dbReference>
<name>A0A2J6WFH9_9BACT</name>
<evidence type="ECO:0000256" key="7">
    <source>
        <dbReference type="ARBA" id="ARBA00022840"/>
    </source>
</evidence>
<dbReference type="PANTHER" id="PTHR43407">
    <property type="entry name" value="GLUTAMINE SYNTHETASE"/>
    <property type="match status" value="1"/>
</dbReference>
<dbReference type="RefSeq" id="WP_424586481.1">
    <property type="nucleotide sequence ID" value="NZ_JBNAUB010000003.1"/>
</dbReference>
<protein>
    <recommendedName>
        <fullName evidence="3 13">Glutamine synthetase</fullName>
        <ecNumber evidence="13">6.3.1.2</ecNumber>
    </recommendedName>
</protein>
<keyword evidence="10" id="KW-0460">Magnesium</keyword>
<feature type="binding site" evidence="8">
    <location>
        <position position="314"/>
    </location>
    <ligand>
        <name>L-glutamate</name>
        <dbReference type="ChEBI" id="CHEBI:29985"/>
    </ligand>
</feature>
<dbReference type="Pfam" id="PF00120">
    <property type="entry name" value="Gln-synt_C"/>
    <property type="match status" value="1"/>
</dbReference>
<dbReference type="EC" id="6.3.1.2" evidence="13"/>
<evidence type="ECO:0000256" key="6">
    <source>
        <dbReference type="ARBA" id="ARBA00022741"/>
    </source>
</evidence>
<dbReference type="Pfam" id="PF03951">
    <property type="entry name" value="Gln-synt_N"/>
    <property type="match status" value="1"/>
</dbReference>
<comment type="similarity">
    <text evidence="2 11 12">Belongs to the glutamine synthetase family.</text>
</comment>
<dbReference type="GO" id="GO:0004356">
    <property type="term" value="F:glutamine synthetase activity"/>
    <property type="evidence" value="ECO:0007669"/>
    <property type="project" value="UniProtKB-EC"/>
</dbReference>
<dbReference type="Proteomes" id="UP000237040">
    <property type="component" value="Unassembled WGS sequence"/>
</dbReference>
<dbReference type="SUPFAM" id="SSF55931">
    <property type="entry name" value="Glutamine synthetase/guanido kinase"/>
    <property type="match status" value="1"/>
</dbReference>
<feature type="binding site" evidence="9">
    <location>
        <position position="314"/>
    </location>
    <ligand>
        <name>ATP</name>
        <dbReference type="ChEBI" id="CHEBI:30616"/>
    </ligand>
</feature>
<evidence type="ECO:0000259" key="14">
    <source>
        <dbReference type="PROSITE" id="PS51986"/>
    </source>
</evidence>
<evidence type="ECO:0000256" key="13">
    <source>
        <dbReference type="RuleBase" id="RU004356"/>
    </source>
</evidence>
<evidence type="ECO:0000256" key="9">
    <source>
        <dbReference type="PIRSR" id="PIRSR604809-2"/>
    </source>
</evidence>
<feature type="binding site" evidence="9">
    <location>
        <position position="181"/>
    </location>
    <ligand>
        <name>ATP</name>
        <dbReference type="ChEBI" id="CHEBI:30616"/>
    </ligand>
</feature>
<feature type="binding site" evidence="10">
    <location>
        <position position="186"/>
    </location>
    <ligand>
        <name>Mg(2+)</name>
        <dbReference type="ChEBI" id="CHEBI:18420"/>
        <label>1</label>
    </ligand>
</feature>
<comment type="caution">
    <text evidence="16">The sequence shown here is derived from an EMBL/GenBank/DDBJ whole genome shotgun (WGS) entry which is preliminary data.</text>
</comment>
<dbReference type="SUPFAM" id="SSF54368">
    <property type="entry name" value="Glutamine synthetase, N-terminal domain"/>
    <property type="match status" value="1"/>
</dbReference>
<dbReference type="InterPro" id="IPR027302">
    <property type="entry name" value="Gln_synth_N_conserv_site"/>
</dbReference>
<organism evidence="16 17">
    <name type="scientific">Caldisericum exile</name>
    <dbReference type="NCBI Taxonomy" id="693075"/>
    <lineage>
        <taxon>Bacteria</taxon>
        <taxon>Pseudomonadati</taxon>
        <taxon>Caldisericota/Cryosericota group</taxon>
        <taxon>Caldisericota</taxon>
        <taxon>Caldisericia</taxon>
        <taxon>Caldisericales</taxon>
        <taxon>Caldisericaceae</taxon>
        <taxon>Caldisericum</taxon>
    </lineage>
</organism>
<feature type="binding site" evidence="10">
    <location>
        <position position="331"/>
    </location>
    <ligand>
        <name>Mg(2+)</name>
        <dbReference type="ChEBI" id="CHEBI:18420"/>
        <label>1</label>
    </ligand>
</feature>
<keyword evidence="4" id="KW-0963">Cytoplasm</keyword>
<dbReference type="EMBL" id="PNIL01000018">
    <property type="protein sequence ID" value="PMP68483.1"/>
    <property type="molecule type" value="Genomic_DNA"/>
</dbReference>
<dbReference type="InterPro" id="IPR027303">
    <property type="entry name" value="Gln_synth_gly_rich_site"/>
</dbReference>